<evidence type="ECO:0000313" key="6">
    <source>
        <dbReference type="Proteomes" id="UP001592531"/>
    </source>
</evidence>
<keyword evidence="2" id="KW-0560">Oxidoreductase</keyword>
<name>A0ABV6W1T2_9ACTN</name>
<protein>
    <submittedName>
        <fullName evidence="5">NAD-dependent epimerase/dehydratase family protein</fullName>
    </submittedName>
</protein>
<dbReference type="RefSeq" id="WP_380539744.1">
    <property type="nucleotide sequence ID" value="NZ_JBHFAB010000020.1"/>
</dbReference>
<evidence type="ECO:0000256" key="2">
    <source>
        <dbReference type="ARBA" id="ARBA00023002"/>
    </source>
</evidence>
<dbReference type="Proteomes" id="UP001592531">
    <property type="component" value="Unassembled WGS sequence"/>
</dbReference>
<dbReference type="PANTHER" id="PTHR43103">
    <property type="entry name" value="NUCLEOSIDE-DIPHOSPHATE-SUGAR EPIMERASE"/>
    <property type="match status" value="1"/>
</dbReference>
<evidence type="ECO:0000256" key="1">
    <source>
        <dbReference type="ARBA" id="ARBA00007637"/>
    </source>
</evidence>
<sequence>MTTPKHVLLTGAAGGVGSFLRQSLPGYGYTLRLSDLVPVPDAPDALAVDLADRAAVREAVRGVDAVVHLGGLSLENTFDNILAANIEGAYHLYEAVRAEGVRRVVFASSNHAVGFAARPEQPRPDGELLPVLTPYRPDTFYGVSKCFGEALASLYADKYGVETVSVRIGSCFARPKNTRMLETWLSPADCARLVHAALTAPGVGHTVVYGTSANTRGWWDLASARALGYQPQDDSEAYAAEVLAEHGELVPGSPEHAYVGGAFTTVQPESF</sequence>
<keyword evidence="3" id="KW-0520">NAD</keyword>
<keyword evidence="6" id="KW-1185">Reference proteome</keyword>
<evidence type="ECO:0000259" key="4">
    <source>
        <dbReference type="Pfam" id="PF01370"/>
    </source>
</evidence>
<reference evidence="5 6" key="1">
    <citation type="submission" date="2024-09" db="EMBL/GenBank/DDBJ databases">
        <authorList>
            <person name="Lee S.D."/>
        </authorList>
    </citation>
    <scope>NUCLEOTIDE SEQUENCE [LARGE SCALE GENOMIC DNA]</scope>
    <source>
        <strain evidence="5 6">N8-3</strain>
    </source>
</reference>
<evidence type="ECO:0000313" key="5">
    <source>
        <dbReference type="EMBL" id="MFC1419796.1"/>
    </source>
</evidence>
<dbReference type="InterPro" id="IPR036291">
    <property type="entry name" value="NAD(P)-bd_dom_sf"/>
</dbReference>
<feature type="domain" description="NAD-dependent epimerase/dehydratase" evidence="4">
    <location>
        <begin position="7"/>
        <end position="185"/>
    </location>
</feature>
<dbReference type="InterPro" id="IPR001509">
    <property type="entry name" value="Epimerase_deHydtase"/>
</dbReference>
<organism evidence="5 6">
    <name type="scientific">Streptacidiphilus cavernicola</name>
    <dbReference type="NCBI Taxonomy" id="3342716"/>
    <lineage>
        <taxon>Bacteria</taxon>
        <taxon>Bacillati</taxon>
        <taxon>Actinomycetota</taxon>
        <taxon>Actinomycetes</taxon>
        <taxon>Kitasatosporales</taxon>
        <taxon>Streptomycetaceae</taxon>
        <taxon>Streptacidiphilus</taxon>
    </lineage>
</organism>
<dbReference type="PANTHER" id="PTHR43103:SF5">
    <property type="entry name" value="4-EPIMERASE, PUTATIVE (AFU_ORTHOLOGUE AFUA_7G00360)-RELATED"/>
    <property type="match status" value="1"/>
</dbReference>
<gene>
    <name evidence="5" type="ORF">ACEZDE_24615</name>
</gene>
<dbReference type="SUPFAM" id="SSF51735">
    <property type="entry name" value="NAD(P)-binding Rossmann-fold domains"/>
    <property type="match status" value="1"/>
</dbReference>
<dbReference type="EMBL" id="JBHFAB010000020">
    <property type="protein sequence ID" value="MFC1419796.1"/>
    <property type="molecule type" value="Genomic_DNA"/>
</dbReference>
<proteinExistence type="inferred from homology"/>
<comment type="caution">
    <text evidence="5">The sequence shown here is derived from an EMBL/GenBank/DDBJ whole genome shotgun (WGS) entry which is preliminary data.</text>
</comment>
<dbReference type="Pfam" id="PF01370">
    <property type="entry name" value="Epimerase"/>
    <property type="match status" value="1"/>
</dbReference>
<accession>A0ABV6W1T2</accession>
<evidence type="ECO:0000256" key="3">
    <source>
        <dbReference type="ARBA" id="ARBA00023027"/>
    </source>
</evidence>
<dbReference type="Gene3D" id="3.40.50.720">
    <property type="entry name" value="NAD(P)-binding Rossmann-like Domain"/>
    <property type="match status" value="1"/>
</dbReference>
<comment type="similarity">
    <text evidence="1">Belongs to the NAD(P)-dependent epimerase/dehydratase family.</text>
</comment>